<evidence type="ECO:0000256" key="2">
    <source>
        <dbReference type="ARBA" id="ARBA00022475"/>
    </source>
</evidence>
<evidence type="ECO:0000256" key="1">
    <source>
        <dbReference type="ARBA" id="ARBA00004651"/>
    </source>
</evidence>
<comment type="subcellular location">
    <subcellularLocation>
        <location evidence="1">Cell membrane</location>
        <topology evidence="1">Multi-pass membrane protein</topology>
    </subcellularLocation>
</comment>
<feature type="non-terminal residue" evidence="7">
    <location>
        <position position="224"/>
    </location>
</feature>
<dbReference type="GO" id="GO:0006824">
    <property type="term" value="P:cobalt ion transport"/>
    <property type="evidence" value="ECO:0007669"/>
    <property type="project" value="InterPro"/>
</dbReference>
<dbReference type="InterPro" id="IPR003339">
    <property type="entry name" value="ABC/ECF_trnsptr_transmembrane"/>
</dbReference>
<proteinExistence type="predicted"/>
<keyword evidence="5 6" id="KW-0472">Membrane</keyword>
<evidence type="ECO:0000256" key="3">
    <source>
        <dbReference type="ARBA" id="ARBA00022692"/>
    </source>
</evidence>
<evidence type="ECO:0008006" key="8">
    <source>
        <dbReference type="Google" id="ProtNLM"/>
    </source>
</evidence>
<dbReference type="CDD" id="cd16914">
    <property type="entry name" value="EcfT"/>
    <property type="match status" value="1"/>
</dbReference>
<evidence type="ECO:0000256" key="4">
    <source>
        <dbReference type="ARBA" id="ARBA00022989"/>
    </source>
</evidence>
<dbReference type="Pfam" id="PF02361">
    <property type="entry name" value="CbiQ"/>
    <property type="match status" value="1"/>
</dbReference>
<feature type="transmembrane region" description="Helical" evidence="6">
    <location>
        <begin position="46"/>
        <end position="64"/>
    </location>
</feature>
<reference evidence="7" key="1">
    <citation type="journal article" date="2014" name="Front. Microbiol.">
        <title>High frequency of phylogenetically diverse reductive dehalogenase-homologous genes in deep subseafloor sedimentary metagenomes.</title>
        <authorList>
            <person name="Kawai M."/>
            <person name="Futagami T."/>
            <person name="Toyoda A."/>
            <person name="Takaki Y."/>
            <person name="Nishi S."/>
            <person name="Hori S."/>
            <person name="Arai W."/>
            <person name="Tsubouchi T."/>
            <person name="Morono Y."/>
            <person name="Uchiyama I."/>
            <person name="Ito T."/>
            <person name="Fujiyama A."/>
            <person name="Inagaki F."/>
            <person name="Takami H."/>
        </authorList>
    </citation>
    <scope>NUCLEOTIDE SEQUENCE</scope>
    <source>
        <strain evidence="7">Expedition CK06-06</strain>
    </source>
</reference>
<evidence type="ECO:0000256" key="6">
    <source>
        <dbReference type="SAM" id="Phobius"/>
    </source>
</evidence>
<feature type="transmembrane region" description="Helical" evidence="6">
    <location>
        <begin position="71"/>
        <end position="89"/>
    </location>
</feature>
<dbReference type="PANTHER" id="PTHR34857:SF2">
    <property type="entry name" value="SLL0384 PROTEIN"/>
    <property type="match status" value="1"/>
</dbReference>
<keyword evidence="3 6" id="KW-0812">Transmembrane</keyword>
<dbReference type="PANTHER" id="PTHR34857">
    <property type="entry name" value="SLL0384 PROTEIN"/>
    <property type="match status" value="1"/>
</dbReference>
<evidence type="ECO:0000313" key="7">
    <source>
        <dbReference type="EMBL" id="GAG09176.1"/>
    </source>
</evidence>
<evidence type="ECO:0000256" key="5">
    <source>
        <dbReference type="ARBA" id="ARBA00023136"/>
    </source>
</evidence>
<dbReference type="NCBIfam" id="TIGR02454">
    <property type="entry name" value="ECF_T_CbiQ"/>
    <property type="match status" value="1"/>
</dbReference>
<sequence>MNLAFLDPYRKSDSSIHKLDYRVKLCFVLAFIVAVNMTPIQAWPAHLLYLLGLISIGLLARVGMVAFLSRSMVALPFVLMAALGVPWVHEGTRLVTVRVASWRVVITDTGLLRFAGVLARSWLSVLAAVTLVLTTRFVNVVKAMRSLGVPAVLTSTILLAYRYIHLLVDEALRMVLAREARSAEPEQGARGRSFLWRARVTGGMIGSLFLRTYDRSERIYYAML</sequence>
<dbReference type="InterPro" id="IPR051611">
    <property type="entry name" value="ECF_transporter_component"/>
</dbReference>
<protein>
    <recommendedName>
        <fullName evidence="8">Cobalt ECF transporter T component CbiQ</fullName>
    </recommendedName>
</protein>
<feature type="transmembrane region" description="Helical" evidence="6">
    <location>
        <begin position="111"/>
        <end position="134"/>
    </location>
</feature>
<comment type="caution">
    <text evidence="7">The sequence shown here is derived from an EMBL/GenBank/DDBJ whole genome shotgun (WGS) entry which is preliminary data.</text>
</comment>
<dbReference type="AlphaFoldDB" id="X0W958"/>
<name>X0W958_9ZZZZ</name>
<keyword evidence="2" id="KW-1003">Cell membrane</keyword>
<gene>
    <name evidence="7" type="ORF">S01H1_37020</name>
</gene>
<feature type="transmembrane region" description="Helical" evidence="6">
    <location>
        <begin position="21"/>
        <end position="40"/>
    </location>
</feature>
<dbReference type="GO" id="GO:0043190">
    <property type="term" value="C:ATP-binding cassette (ABC) transporter complex"/>
    <property type="evidence" value="ECO:0007669"/>
    <property type="project" value="InterPro"/>
</dbReference>
<keyword evidence="4 6" id="KW-1133">Transmembrane helix</keyword>
<organism evidence="7">
    <name type="scientific">marine sediment metagenome</name>
    <dbReference type="NCBI Taxonomy" id="412755"/>
    <lineage>
        <taxon>unclassified sequences</taxon>
        <taxon>metagenomes</taxon>
        <taxon>ecological metagenomes</taxon>
    </lineage>
</organism>
<feature type="transmembrane region" description="Helical" evidence="6">
    <location>
        <begin position="146"/>
        <end position="164"/>
    </location>
</feature>
<accession>X0W958</accession>
<dbReference type="InterPro" id="IPR012809">
    <property type="entry name" value="ECF_CbiQ"/>
</dbReference>
<dbReference type="EMBL" id="BARS01023232">
    <property type="protein sequence ID" value="GAG09176.1"/>
    <property type="molecule type" value="Genomic_DNA"/>
</dbReference>